<evidence type="ECO:0000313" key="3">
    <source>
        <dbReference type="Proteomes" id="UP000184330"/>
    </source>
</evidence>
<sequence>MAPNFENPEAMLIGNYFRAIRDTLISPIHRDSYLNGALKDRVLPSTHVVDIYTMLIESELVDDSIKPALITCRKEFIQGRARYQKTNSATEAALIACSTSLREVEMHMEDEAKGRGLWFPDDRGADGHGQFMGENQGNTLQFVSLIEEGYPKGATEEFKKRDEAYKKYRKENPVSDDTFSYRPEDEKMLAGEEKKSEGDDAGVHFGRGFGKKLGQAFGDDEVGKAAKFMFEGGKLKKKQTKAESEWGTNHLEVPSPLRHSLPSGGYVSFLGFV</sequence>
<proteinExistence type="predicted"/>
<reference evidence="2 3" key="1">
    <citation type="submission" date="2016-03" db="EMBL/GenBank/DDBJ databases">
        <authorList>
            <person name="Ploux O."/>
        </authorList>
    </citation>
    <scope>NUCLEOTIDE SEQUENCE [LARGE SCALE GENOMIC DNA]</scope>
    <source>
        <strain evidence="2 3">UAMH 11012</strain>
    </source>
</reference>
<accession>A0A1L7X5K1</accession>
<gene>
    <name evidence="2" type="ORF">PAC_10192</name>
</gene>
<dbReference type="OrthoDB" id="3551958at2759"/>
<keyword evidence="3" id="KW-1185">Reference proteome</keyword>
<name>A0A1L7X5K1_9HELO</name>
<evidence type="ECO:0000256" key="1">
    <source>
        <dbReference type="SAM" id="MobiDB-lite"/>
    </source>
</evidence>
<dbReference type="AlphaFoldDB" id="A0A1L7X5K1"/>
<evidence type="ECO:0000313" key="2">
    <source>
        <dbReference type="EMBL" id="CZR60296.1"/>
    </source>
</evidence>
<organism evidence="2 3">
    <name type="scientific">Phialocephala subalpina</name>
    <dbReference type="NCBI Taxonomy" id="576137"/>
    <lineage>
        <taxon>Eukaryota</taxon>
        <taxon>Fungi</taxon>
        <taxon>Dikarya</taxon>
        <taxon>Ascomycota</taxon>
        <taxon>Pezizomycotina</taxon>
        <taxon>Leotiomycetes</taxon>
        <taxon>Helotiales</taxon>
        <taxon>Mollisiaceae</taxon>
        <taxon>Phialocephala</taxon>
        <taxon>Phialocephala fortinii species complex</taxon>
    </lineage>
</organism>
<feature type="compositionally biased region" description="Basic and acidic residues" evidence="1">
    <location>
        <begin position="182"/>
        <end position="201"/>
    </location>
</feature>
<protein>
    <submittedName>
        <fullName evidence="2">Uncharacterized protein</fullName>
    </submittedName>
</protein>
<dbReference type="EMBL" id="FJOG01000015">
    <property type="protein sequence ID" value="CZR60296.1"/>
    <property type="molecule type" value="Genomic_DNA"/>
</dbReference>
<feature type="region of interest" description="Disordered" evidence="1">
    <location>
        <begin position="175"/>
        <end position="201"/>
    </location>
</feature>
<dbReference type="Proteomes" id="UP000184330">
    <property type="component" value="Unassembled WGS sequence"/>
</dbReference>